<dbReference type="Proteomes" id="UP000009315">
    <property type="component" value="Unassembled WGS sequence"/>
</dbReference>
<comment type="similarity">
    <text evidence="1 2">Belongs to the UPF0178 family.</text>
</comment>
<reference evidence="3 4" key="1">
    <citation type="journal article" date="2013" name="Genome Announc.">
        <title>Genome Sequence of the Sulfate-Reducing Bacterium Desulfotomaculum hydrothermale Lam5(T).</title>
        <authorList>
            <person name="Amin O."/>
            <person name="Fardeau M.L."/>
            <person name="Valette O."/>
            <person name="Hirschler-Rea A."/>
            <person name="Barbe V."/>
            <person name="Medigue C."/>
            <person name="Vacherie B."/>
            <person name="Ollivier B."/>
            <person name="Bertin P.N."/>
            <person name="Dolla A."/>
        </authorList>
    </citation>
    <scope>NUCLEOTIDE SEQUENCE [LARGE SCALE GENOMIC DNA]</scope>
    <source>
        <strain evidence="4">Lam5 / DSM 18033</strain>
    </source>
</reference>
<dbReference type="PANTHER" id="PTHR35146">
    <property type="entry name" value="UPF0178 PROTEIN YAII"/>
    <property type="match status" value="1"/>
</dbReference>
<evidence type="ECO:0000313" key="4">
    <source>
        <dbReference type="Proteomes" id="UP000009315"/>
    </source>
</evidence>
<dbReference type="Pfam" id="PF02639">
    <property type="entry name" value="DUF188"/>
    <property type="match status" value="1"/>
</dbReference>
<accession>K8DXU3</accession>
<dbReference type="PANTHER" id="PTHR35146:SF1">
    <property type="entry name" value="UPF0178 PROTEIN YAII"/>
    <property type="match status" value="1"/>
</dbReference>
<dbReference type="EMBL" id="CAOS01000003">
    <property type="protein sequence ID" value="CCO07415.1"/>
    <property type="molecule type" value="Genomic_DNA"/>
</dbReference>
<dbReference type="InterPro" id="IPR003791">
    <property type="entry name" value="UPF0178"/>
</dbReference>
<evidence type="ECO:0000256" key="1">
    <source>
        <dbReference type="ARBA" id="ARBA00008522"/>
    </source>
</evidence>
<dbReference type="AlphaFoldDB" id="K8DXU3"/>
<dbReference type="HAMAP" id="MF_00489">
    <property type="entry name" value="UPF0178"/>
    <property type="match status" value="1"/>
</dbReference>
<dbReference type="OrthoDB" id="9798918at2"/>
<dbReference type="RefSeq" id="WP_008410274.1">
    <property type="nucleotide sequence ID" value="NZ_CAOS01000003.1"/>
</dbReference>
<keyword evidence="4" id="KW-1185">Reference proteome</keyword>
<dbReference type="eggNOG" id="COG1671">
    <property type="taxonomic scope" value="Bacteria"/>
</dbReference>
<evidence type="ECO:0000313" key="3">
    <source>
        <dbReference type="EMBL" id="CCO07415.1"/>
    </source>
</evidence>
<proteinExistence type="inferred from homology"/>
<dbReference type="STRING" id="1121428.DESHY_110359"/>
<protein>
    <recommendedName>
        <fullName evidence="2">UPF0178 protein DESHY_110359</fullName>
    </recommendedName>
</protein>
<organism evidence="3 4">
    <name type="scientific">Desulforamulus hydrothermalis Lam5 = DSM 18033</name>
    <dbReference type="NCBI Taxonomy" id="1121428"/>
    <lineage>
        <taxon>Bacteria</taxon>
        <taxon>Bacillati</taxon>
        <taxon>Bacillota</taxon>
        <taxon>Clostridia</taxon>
        <taxon>Eubacteriales</taxon>
        <taxon>Peptococcaceae</taxon>
        <taxon>Desulforamulus</taxon>
    </lineage>
</organism>
<sequence>MPPQIIIDADACPKTVLAIVQQTCNRFGLAWLTVASLEHNISSQHHIVVDNAAQEADIQIINLTRRGDIVVTQDWGLAAVILAKGAAAISPWGKIYRESTIDFMLEEREIKARHRRAGGRTKGPRKRTAEDDRHFARQLKKLIEEVI</sequence>
<gene>
    <name evidence="3" type="ORF">DESHY_110359</name>
</gene>
<name>K8DXU3_9FIRM</name>
<comment type="caution">
    <text evidence="3">The sequence shown here is derived from an EMBL/GenBank/DDBJ whole genome shotgun (WGS) entry which is preliminary data.</text>
</comment>
<evidence type="ECO:0000256" key="2">
    <source>
        <dbReference type="HAMAP-Rule" id="MF_00489"/>
    </source>
</evidence>